<dbReference type="AlphaFoldDB" id="A0AAD8M6C2"/>
<gene>
    <name evidence="1" type="ORF">POM88_045631</name>
</gene>
<proteinExistence type="predicted"/>
<dbReference type="PROSITE" id="PS51257">
    <property type="entry name" value="PROKAR_LIPOPROTEIN"/>
    <property type="match status" value="1"/>
</dbReference>
<organism evidence="1 2">
    <name type="scientific">Heracleum sosnowskyi</name>
    <dbReference type="NCBI Taxonomy" id="360622"/>
    <lineage>
        <taxon>Eukaryota</taxon>
        <taxon>Viridiplantae</taxon>
        <taxon>Streptophyta</taxon>
        <taxon>Embryophyta</taxon>
        <taxon>Tracheophyta</taxon>
        <taxon>Spermatophyta</taxon>
        <taxon>Magnoliopsida</taxon>
        <taxon>eudicotyledons</taxon>
        <taxon>Gunneridae</taxon>
        <taxon>Pentapetalae</taxon>
        <taxon>asterids</taxon>
        <taxon>campanulids</taxon>
        <taxon>Apiales</taxon>
        <taxon>Apiaceae</taxon>
        <taxon>Apioideae</taxon>
        <taxon>apioid superclade</taxon>
        <taxon>Tordylieae</taxon>
        <taxon>Tordyliinae</taxon>
        <taxon>Heracleum</taxon>
    </lineage>
</organism>
<protein>
    <submittedName>
        <fullName evidence="1">Uncharacterized protein</fullName>
    </submittedName>
</protein>
<name>A0AAD8M6C2_9APIA</name>
<sequence length="103" mass="11733">MVLDRIRTYGKGCSLCYILCSTVGCNYLQRNHLLSSDTNAQQCSSYGSGFVRSSNPHKCTDRYEGSVKLYSLWLNSSVRRVILERLDLLPESELLSLKIQDQH</sequence>
<comment type="caution">
    <text evidence="1">The sequence shown here is derived from an EMBL/GenBank/DDBJ whole genome shotgun (WGS) entry which is preliminary data.</text>
</comment>
<dbReference type="EMBL" id="JAUIZM010000010">
    <property type="protein sequence ID" value="KAK1361157.1"/>
    <property type="molecule type" value="Genomic_DNA"/>
</dbReference>
<reference evidence="1" key="1">
    <citation type="submission" date="2023-02" db="EMBL/GenBank/DDBJ databases">
        <title>Genome of toxic invasive species Heracleum sosnowskyi carries increased number of genes despite the absence of recent whole-genome duplications.</title>
        <authorList>
            <person name="Schelkunov M."/>
            <person name="Shtratnikova V."/>
            <person name="Makarenko M."/>
            <person name="Klepikova A."/>
            <person name="Omelchenko D."/>
            <person name="Novikova G."/>
            <person name="Obukhova E."/>
            <person name="Bogdanov V."/>
            <person name="Penin A."/>
            <person name="Logacheva M."/>
        </authorList>
    </citation>
    <scope>NUCLEOTIDE SEQUENCE</scope>
    <source>
        <strain evidence="1">Hsosn_3</strain>
        <tissue evidence="1">Leaf</tissue>
    </source>
</reference>
<dbReference type="Proteomes" id="UP001237642">
    <property type="component" value="Unassembled WGS sequence"/>
</dbReference>
<keyword evidence="2" id="KW-1185">Reference proteome</keyword>
<evidence type="ECO:0000313" key="1">
    <source>
        <dbReference type="EMBL" id="KAK1361157.1"/>
    </source>
</evidence>
<reference evidence="1" key="2">
    <citation type="submission" date="2023-05" db="EMBL/GenBank/DDBJ databases">
        <authorList>
            <person name="Schelkunov M.I."/>
        </authorList>
    </citation>
    <scope>NUCLEOTIDE SEQUENCE</scope>
    <source>
        <strain evidence="1">Hsosn_3</strain>
        <tissue evidence="1">Leaf</tissue>
    </source>
</reference>
<evidence type="ECO:0000313" key="2">
    <source>
        <dbReference type="Proteomes" id="UP001237642"/>
    </source>
</evidence>
<accession>A0AAD8M6C2</accession>